<evidence type="ECO:0000259" key="1">
    <source>
        <dbReference type="Pfam" id="PF04448"/>
    </source>
</evidence>
<evidence type="ECO:0000313" key="2">
    <source>
        <dbReference type="EMBL" id="HJB57953.1"/>
    </source>
</evidence>
<name>A0A9D2MD56_9FIRM</name>
<evidence type="ECO:0000313" key="3">
    <source>
        <dbReference type="Proteomes" id="UP000824208"/>
    </source>
</evidence>
<feature type="domain" description="DUF551" evidence="1">
    <location>
        <begin position="59"/>
        <end position="126"/>
    </location>
</feature>
<protein>
    <submittedName>
        <fullName evidence="2">DUF551 domain-containing protein</fullName>
    </submittedName>
</protein>
<dbReference type="Proteomes" id="UP000824208">
    <property type="component" value="Unassembled WGS sequence"/>
</dbReference>
<reference evidence="2" key="1">
    <citation type="journal article" date="2021" name="PeerJ">
        <title>Extensive microbial diversity within the chicken gut microbiome revealed by metagenomics and culture.</title>
        <authorList>
            <person name="Gilroy R."/>
            <person name="Ravi A."/>
            <person name="Getino M."/>
            <person name="Pursley I."/>
            <person name="Horton D.L."/>
            <person name="Alikhan N.F."/>
            <person name="Baker D."/>
            <person name="Gharbi K."/>
            <person name="Hall N."/>
            <person name="Watson M."/>
            <person name="Adriaenssens E.M."/>
            <person name="Foster-Nyarko E."/>
            <person name="Jarju S."/>
            <person name="Secka A."/>
            <person name="Antonio M."/>
            <person name="Oren A."/>
            <person name="Chaudhuri R.R."/>
            <person name="La Ragione R."/>
            <person name="Hildebrand F."/>
            <person name="Pallen M.J."/>
        </authorList>
    </citation>
    <scope>NUCLEOTIDE SEQUENCE</scope>
    <source>
        <strain evidence="2">CHK189-11263</strain>
    </source>
</reference>
<comment type="caution">
    <text evidence="2">The sequence shown here is derived from an EMBL/GenBank/DDBJ whole genome shotgun (WGS) entry which is preliminary data.</text>
</comment>
<proteinExistence type="predicted"/>
<gene>
    <name evidence="2" type="ORF">H9714_10420</name>
</gene>
<organism evidence="2 3">
    <name type="scientific">Candidatus Flavonifractor intestinipullorum</name>
    <dbReference type="NCBI Taxonomy" id="2838587"/>
    <lineage>
        <taxon>Bacteria</taxon>
        <taxon>Bacillati</taxon>
        <taxon>Bacillota</taxon>
        <taxon>Clostridia</taxon>
        <taxon>Eubacteriales</taxon>
        <taxon>Oscillospiraceae</taxon>
        <taxon>Flavonifractor</taxon>
    </lineage>
</organism>
<dbReference type="AlphaFoldDB" id="A0A9D2MD56"/>
<reference evidence="2" key="2">
    <citation type="submission" date="2021-04" db="EMBL/GenBank/DDBJ databases">
        <authorList>
            <person name="Gilroy R."/>
        </authorList>
    </citation>
    <scope>NUCLEOTIDE SEQUENCE</scope>
    <source>
        <strain evidence="2">CHK189-11263</strain>
    </source>
</reference>
<sequence length="131" mass="14874">MDQNELKKALLWAEKEAKLREDMARETIGGLHEQVQGEAGRYRIAAGCMWAVLEELDRWIPVAERLPDEYQGVLCIVDGQPAKNITLKGAYQIGEWDGCGGWIIEEWPEWEDAKVSWWRPLPGPPERGDGA</sequence>
<dbReference type="EMBL" id="DWYC01000088">
    <property type="protein sequence ID" value="HJB57953.1"/>
    <property type="molecule type" value="Genomic_DNA"/>
</dbReference>
<accession>A0A9D2MD56</accession>
<dbReference type="InterPro" id="IPR007539">
    <property type="entry name" value="DUF551"/>
</dbReference>
<dbReference type="Pfam" id="PF04448">
    <property type="entry name" value="DUF551"/>
    <property type="match status" value="1"/>
</dbReference>